<dbReference type="PROSITE" id="PS00092">
    <property type="entry name" value="N6_MTASE"/>
    <property type="match status" value="1"/>
</dbReference>
<evidence type="ECO:0000256" key="4">
    <source>
        <dbReference type="ARBA" id="ARBA00022691"/>
    </source>
</evidence>
<dbReference type="Proteomes" id="UP000199373">
    <property type="component" value="Unassembled WGS sequence"/>
</dbReference>
<dbReference type="GO" id="GO:0009007">
    <property type="term" value="F:site-specific DNA-methyltransferase (adenine-specific) activity"/>
    <property type="evidence" value="ECO:0007669"/>
    <property type="project" value="UniProtKB-EC"/>
</dbReference>
<accession>A0A1I0NDW7</accession>
<dbReference type="InterPro" id="IPR011639">
    <property type="entry name" value="MethylTrfase_TaqI-like_dom"/>
</dbReference>
<dbReference type="PANTHER" id="PTHR33841:SF4">
    <property type="entry name" value="RESTRICTION MODIFICATION SYSTEM DNA SPECIFICITY DOMAIN"/>
    <property type="match status" value="1"/>
</dbReference>
<keyword evidence="8" id="KW-1185">Reference proteome</keyword>
<dbReference type="InterPro" id="IPR002052">
    <property type="entry name" value="DNA_methylase_N6_adenine_CS"/>
</dbReference>
<dbReference type="EMBL" id="FOIQ01000002">
    <property type="protein sequence ID" value="SEV99583.1"/>
    <property type="molecule type" value="Genomic_DNA"/>
</dbReference>
<keyword evidence="2" id="KW-0489">Methyltransferase</keyword>
<evidence type="ECO:0000256" key="2">
    <source>
        <dbReference type="ARBA" id="ARBA00022603"/>
    </source>
</evidence>
<dbReference type="AlphaFoldDB" id="A0A1I0NDW7"/>
<protein>
    <recommendedName>
        <fullName evidence="1">site-specific DNA-methyltransferase (adenine-specific)</fullName>
        <ecNumber evidence="1">2.1.1.72</ecNumber>
    </recommendedName>
</protein>
<evidence type="ECO:0000256" key="5">
    <source>
        <dbReference type="ARBA" id="ARBA00047942"/>
    </source>
</evidence>
<organism evidence="7 8">
    <name type="scientific">Prevotella aff. ruminicola Tc2-24</name>
    <dbReference type="NCBI Taxonomy" id="81582"/>
    <lineage>
        <taxon>Bacteria</taxon>
        <taxon>Pseudomonadati</taxon>
        <taxon>Bacteroidota</taxon>
        <taxon>Bacteroidia</taxon>
        <taxon>Bacteroidales</taxon>
        <taxon>Prevotellaceae</taxon>
        <taxon>Prevotella</taxon>
    </lineage>
</organism>
<dbReference type="GO" id="GO:0006304">
    <property type="term" value="P:DNA modification"/>
    <property type="evidence" value="ECO:0007669"/>
    <property type="project" value="InterPro"/>
</dbReference>
<dbReference type="EC" id="2.1.1.72" evidence="1"/>
<dbReference type="PANTHER" id="PTHR33841">
    <property type="entry name" value="DNA METHYLTRANSFERASE YEEA-RELATED"/>
    <property type="match status" value="1"/>
</dbReference>
<comment type="catalytic activity">
    <reaction evidence="5">
        <text>a 2'-deoxyadenosine in DNA + S-adenosyl-L-methionine = an N(6)-methyl-2'-deoxyadenosine in DNA + S-adenosyl-L-homocysteine + H(+)</text>
        <dbReference type="Rhea" id="RHEA:15197"/>
        <dbReference type="Rhea" id="RHEA-COMP:12418"/>
        <dbReference type="Rhea" id="RHEA-COMP:12419"/>
        <dbReference type="ChEBI" id="CHEBI:15378"/>
        <dbReference type="ChEBI" id="CHEBI:57856"/>
        <dbReference type="ChEBI" id="CHEBI:59789"/>
        <dbReference type="ChEBI" id="CHEBI:90615"/>
        <dbReference type="ChEBI" id="CHEBI:90616"/>
        <dbReference type="EC" id="2.1.1.72"/>
    </reaction>
</comment>
<proteinExistence type="predicted"/>
<dbReference type="Pfam" id="PF07669">
    <property type="entry name" value="Eco57I"/>
    <property type="match status" value="1"/>
</dbReference>
<keyword evidence="3" id="KW-0808">Transferase</keyword>
<dbReference type="PRINTS" id="PR00507">
    <property type="entry name" value="N12N6MTFRASE"/>
</dbReference>
<gene>
    <name evidence="7" type="ORF">SAMN04487850_1173</name>
</gene>
<feature type="domain" description="Type II methyltransferase M.TaqI-like" evidence="6">
    <location>
        <begin position="458"/>
        <end position="703"/>
    </location>
</feature>
<name>A0A1I0NDW7_9BACT</name>
<dbReference type="GO" id="GO:0003676">
    <property type="term" value="F:nucleic acid binding"/>
    <property type="evidence" value="ECO:0007669"/>
    <property type="project" value="InterPro"/>
</dbReference>
<evidence type="ECO:0000313" key="7">
    <source>
        <dbReference type="EMBL" id="SEV99583.1"/>
    </source>
</evidence>
<dbReference type="SUPFAM" id="SSF53335">
    <property type="entry name" value="S-adenosyl-L-methionine-dependent methyltransferases"/>
    <property type="match status" value="1"/>
</dbReference>
<evidence type="ECO:0000256" key="3">
    <source>
        <dbReference type="ARBA" id="ARBA00022679"/>
    </source>
</evidence>
<dbReference type="RefSeq" id="WP_091915301.1">
    <property type="nucleotide sequence ID" value="NZ_FOIQ01000002.1"/>
</dbReference>
<evidence type="ECO:0000256" key="1">
    <source>
        <dbReference type="ARBA" id="ARBA00011900"/>
    </source>
</evidence>
<evidence type="ECO:0000259" key="6">
    <source>
        <dbReference type="Pfam" id="PF07669"/>
    </source>
</evidence>
<sequence>MNIQTIIDKFKTNCKSAKSEDDVKREINIFIHGVNEHYNLDIQSSNERTSIHGGRADSIYNDVIVELKKLKLFKTKEGVNESLWGRDEKDHGLYHYLINFSLDNCHNDELLFMNLLTSKVGVGFDGDKFVFCRFKKSEIGTKLEDGKTKKFPKKFKNITFPVEFETSEVLDFDSGVKRLLLYVRSTDRMQLTSENLCNVFSSSTDLSKNTISYLYTVLNKNIHTNSRVRTLFEEWHRIFGKIYEKQETDFVKHVSAIKSLYKIEEMSTNDDVIKVLFVIQTYYSIIIKLIIQNLFASLKLPNSKTDSLKHIGEVREVFYGRKDLFEQYIDNFFEIHFFEWFTMLEDLDIKFINDILLELDKFETTVSILKPESVGDVLKKTYESLMPKDLRHLMGEYYTVEWLVDFTIENSGWNVGKDESILDPTCGSCVFLTHAIKRYVERYKNVLSHQELIDKITNNFVGFDINPIAVIQGKGNYILSLGDITELDHAISIPVYMCDSVMVPTVHAKQRNNGKSFEIETYVGKFRVPELGTRIKNDKYLRRLSDCILRDYKTHTEFLTVLSKMDGIELSEEEQKLSVTLFNQLQSLHLSGRDGFWPIILKNSFAPLFCQQKFDYIFGNPPWIAWKAMSQSYRDLSLDIWLSYGIFEKSPYDKKTSHDDFAMAVTYVTIDHYLKDQGQACYVLPQTFIKGLKGGEGFRKFEITRDGQKIPIAIEEFHDMINVNPFRGIATNKTAVYFFRKGKKIQYPMDKYFLYNIKDGEKIDSYDPYEDVKDKLVRQILWAKPVKEGDLRSPWLTMDSKMMKDSRLYLGGSNYEGRKGIEPCGAKGVYLVDIKEEKKGFIRIENLVERSRLQDVKKIGVRPGVIEKDCVYPMVGGRNIKSWGIDSYLYMIVPHSDSSVSSTKYGIDDATLRTELPRTYNWLFDNWHDILFETRCRSGKFFNPDKYPWYKLDNVGPYTFQPYHVLWAEQGTSIKCCVVSSIDDPYLGNKLVVTDSKILFVPLDSELEAYYVCGVINSEQVETIIKSYTISTNKGTDVVDKISIPEFNETNPLHVRLATLSKKAHQYFKDSDSDKLDKCVIKMNRIIPKIFKENMNLKESTLNAIKEMNDWADANQVYQYMVEHGYFIGNSKTPDKSIASVLYRYAEDKVIDKKKEEGQKLSSYRAK</sequence>
<evidence type="ECO:0000313" key="8">
    <source>
        <dbReference type="Proteomes" id="UP000199373"/>
    </source>
</evidence>
<dbReference type="InterPro" id="IPR029063">
    <property type="entry name" value="SAM-dependent_MTases_sf"/>
</dbReference>
<keyword evidence="4" id="KW-0949">S-adenosyl-L-methionine</keyword>
<reference evidence="7 8" key="1">
    <citation type="submission" date="2016-10" db="EMBL/GenBank/DDBJ databases">
        <authorList>
            <person name="de Groot N.N."/>
        </authorList>
    </citation>
    <scope>NUCLEOTIDE SEQUENCE [LARGE SCALE GENOMIC DNA]</scope>
    <source>
        <strain evidence="7 8">TC2-24</strain>
    </source>
</reference>
<dbReference type="GO" id="GO:0032259">
    <property type="term" value="P:methylation"/>
    <property type="evidence" value="ECO:0007669"/>
    <property type="project" value="UniProtKB-KW"/>
</dbReference>
<dbReference type="InterPro" id="IPR050953">
    <property type="entry name" value="N4_N6_ade-DNA_methylase"/>
</dbReference>
<dbReference type="Gene3D" id="3.40.50.150">
    <property type="entry name" value="Vaccinia Virus protein VP39"/>
    <property type="match status" value="1"/>
</dbReference>